<feature type="signal peptide" evidence="8">
    <location>
        <begin position="1"/>
        <end position="30"/>
    </location>
</feature>
<keyword evidence="3 6" id="KW-0378">Hydrolase</keyword>
<dbReference type="AlphaFoldDB" id="A0A1H4SAD4"/>
<evidence type="ECO:0000256" key="1">
    <source>
        <dbReference type="ARBA" id="ARBA00011073"/>
    </source>
</evidence>
<dbReference type="RefSeq" id="WP_091308744.1">
    <property type="nucleotide sequence ID" value="NZ_FNSO01000004.1"/>
</dbReference>
<keyword evidence="2 6" id="KW-0645">Protease</keyword>
<accession>A0A1H4SAD4</accession>
<keyword evidence="8" id="KW-0732">Signal</keyword>
<reference evidence="11" key="1">
    <citation type="submission" date="2016-10" db="EMBL/GenBank/DDBJ databases">
        <authorList>
            <person name="Varghese N."/>
            <person name="Submissions S."/>
        </authorList>
    </citation>
    <scope>NUCLEOTIDE SEQUENCE [LARGE SCALE GENOMIC DNA]</scope>
    <source>
        <strain evidence="11">DSM 44544</strain>
    </source>
</reference>
<evidence type="ECO:0000313" key="11">
    <source>
        <dbReference type="Proteomes" id="UP000199622"/>
    </source>
</evidence>
<evidence type="ECO:0000256" key="8">
    <source>
        <dbReference type="SAM" id="SignalP"/>
    </source>
</evidence>
<dbReference type="InterPro" id="IPR050131">
    <property type="entry name" value="Peptidase_S8_subtilisin-like"/>
</dbReference>
<evidence type="ECO:0000256" key="7">
    <source>
        <dbReference type="RuleBase" id="RU003355"/>
    </source>
</evidence>
<evidence type="ECO:0000256" key="4">
    <source>
        <dbReference type="ARBA" id="ARBA00022825"/>
    </source>
</evidence>
<sequence length="1093" mass="114268">MTRLTGRRLGHAALAVVALAAVLSPPAASANTIAAAAPARPAGKTVTLVTGDRVTLTGRDDVRVRPAPGREHVGFEQRIDENGHSVVVPRDVAALVAGGQLDPRLFDISALVEAGYHDEARRDLPLVVTHAGRGLRAGLAAVAGGRELPSVGATAIRPAKDAMSAVWTALDAGGQTTLSPGVQRVALDGPVHVDLDHSVPQIGAPQAWQAGYTGGGTTVAVLDTGIDTTHPDLADAVAGTRDFTGSPSGTDDRVGHGTHVASIITGSGAASAGRFRGVAPDTRLLVGKVLDDNGDGTESSVVAGMEWAAAQGADVIAMSLSGPVGGGKDPSVDVLSEAVNRLTAQSGALFVVSAGNKGPRGGSIGSPGVADAALTVGAVDGDDALAEFSSRGPRAGDGAIKPDLTAPGVGIVAARAKNGSIGTPVDDAYTALSGTSMAAPHVAGAAAILAGMHPDWDPARLKSALMGSAAPRDGLSVYEQGAGRVDVARAVSQPVSATPASVSLGQARWPHGDDQPIPTVLTYRNTGPTPVTLDLAVAVRDEAGKPAPAGMFTVAPRTLEVPAGGQATATLTADTSVDGPDGTYGGTVVATGGGNVVRTPLGLQREAENHDVKLDFRDWQGKPAQIADYRFVGLDRPAAYLATVRTGSAVVRLPPGRYFFHATVLGRNDGNELIRALFAEPEITVTGDTGMAIDARDAKPVGMKVDRPDPGDSETIQSFLRTTSFGETGFRDFGSFDKVWVRPSATSAPEFTYTAEGLLARRDGQGGFTGSPYLYHLRWAEQGRVPAELVRHFADRDLATVRSTHAASGSGEIGERDFTVRTPLPFTLQEYYTPDTPWDRFFGKPAEKPLYYWSTQSVPRTFRRGESVAEHWNTGVFGPAFPPYPGSPAEWAGRTGDTVYFDLWPFGDSSSGHYGQSVTDSAETVLYRGTERIGSQPWVGYHEFDVPPGESPYRLHSEAVRSGSAELSTKVTADWTFRSGTVPGAEVRPIPLMAVRFTPWLDDHNRAPGGVPFVVPVRVEHTDQQARITSLTVRVSYDDGGTWQAVPVWRGDGQWLAGLRHPAGAAFVSLRATATDSAGNTVDQTIIRGYRLR</sequence>
<dbReference type="EMBL" id="FNSO01000004">
    <property type="protein sequence ID" value="SEC41007.1"/>
    <property type="molecule type" value="Genomic_DNA"/>
</dbReference>
<organism evidence="10 11">
    <name type="scientific">Amycolatopsis tolypomycina</name>
    <dbReference type="NCBI Taxonomy" id="208445"/>
    <lineage>
        <taxon>Bacteria</taxon>
        <taxon>Bacillati</taxon>
        <taxon>Actinomycetota</taxon>
        <taxon>Actinomycetes</taxon>
        <taxon>Pseudonocardiales</taxon>
        <taxon>Pseudonocardiaceae</taxon>
        <taxon>Amycolatopsis</taxon>
    </lineage>
</organism>
<dbReference type="PROSITE" id="PS00136">
    <property type="entry name" value="SUBTILASE_ASP"/>
    <property type="match status" value="1"/>
</dbReference>
<dbReference type="Pfam" id="PF00082">
    <property type="entry name" value="Peptidase_S8"/>
    <property type="match status" value="1"/>
</dbReference>
<evidence type="ECO:0000313" key="10">
    <source>
        <dbReference type="EMBL" id="SEC41007.1"/>
    </source>
</evidence>
<dbReference type="InterPro" id="IPR023827">
    <property type="entry name" value="Peptidase_S8_Asp-AS"/>
</dbReference>
<dbReference type="GO" id="GO:0006508">
    <property type="term" value="P:proteolysis"/>
    <property type="evidence" value="ECO:0007669"/>
    <property type="project" value="UniProtKB-KW"/>
</dbReference>
<dbReference type="SUPFAM" id="SSF52743">
    <property type="entry name" value="Subtilisin-like"/>
    <property type="match status" value="1"/>
</dbReference>
<name>A0A1H4SAD4_9PSEU</name>
<dbReference type="GO" id="GO:0004252">
    <property type="term" value="F:serine-type endopeptidase activity"/>
    <property type="evidence" value="ECO:0007669"/>
    <property type="project" value="UniProtKB-UniRule"/>
</dbReference>
<protein>
    <submittedName>
        <fullName evidence="10">Subtilase family protein</fullName>
    </submittedName>
</protein>
<proteinExistence type="inferred from homology"/>
<dbReference type="InterPro" id="IPR015500">
    <property type="entry name" value="Peptidase_S8_subtilisin-rel"/>
</dbReference>
<dbReference type="InterPro" id="IPR022398">
    <property type="entry name" value="Peptidase_S8_His-AS"/>
</dbReference>
<feature type="chain" id="PRO_5011467911" evidence="8">
    <location>
        <begin position="31"/>
        <end position="1093"/>
    </location>
</feature>
<feature type="active site" description="Charge relay system" evidence="5 6">
    <location>
        <position position="256"/>
    </location>
</feature>
<dbReference type="InterPro" id="IPR000209">
    <property type="entry name" value="Peptidase_S8/S53_dom"/>
</dbReference>
<evidence type="ECO:0000256" key="3">
    <source>
        <dbReference type="ARBA" id="ARBA00022801"/>
    </source>
</evidence>
<dbReference type="STRING" id="208445.SAMN04489727_3652"/>
<dbReference type="PROSITE" id="PS51892">
    <property type="entry name" value="SUBTILASE"/>
    <property type="match status" value="1"/>
</dbReference>
<evidence type="ECO:0000259" key="9">
    <source>
        <dbReference type="Pfam" id="PF00082"/>
    </source>
</evidence>
<evidence type="ECO:0000256" key="6">
    <source>
        <dbReference type="PROSITE-ProRule" id="PRU01240"/>
    </source>
</evidence>
<dbReference type="Proteomes" id="UP000199622">
    <property type="component" value="Unassembled WGS sequence"/>
</dbReference>
<evidence type="ECO:0000256" key="2">
    <source>
        <dbReference type="ARBA" id="ARBA00022670"/>
    </source>
</evidence>
<gene>
    <name evidence="10" type="ORF">SAMN04489727_3652</name>
</gene>
<comment type="similarity">
    <text evidence="1 6 7">Belongs to the peptidase S8 family.</text>
</comment>
<dbReference type="PANTHER" id="PTHR43806:SF11">
    <property type="entry name" value="CEREVISIN-RELATED"/>
    <property type="match status" value="1"/>
</dbReference>
<feature type="active site" description="Charge relay system" evidence="5 6">
    <location>
        <position position="436"/>
    </location>
</feature>
<evidence type="ECO:0000256" key="5">
    <source>
        <dbReference type="PIRSR" id="PIRSR615500-1"/>
    </source>
</evidence>
<dbReference type="PANTHER" id="PTHR43806">
    <property type="entry name" value="PEPTIDASE S8"/>
    <property type="match status" value="1"/>
</dbReference>
<dbReference type="PROSITE" id="PS00138">
    <property type="entry name" value="SUBTILASE_SER"/>
    <property type="match status" value="1"/>
</dbReference>
<keyword evidence="11" id="KW-1185">Reference proteome</keyword>
<dbReference type="InterPro" id="IPR023828">
    <property type="entry name" value="Peptidase_S8_Ser-AS"/>
</dbReference>
<dbReference type="Gene3D" id="3.40.50.200">
    <property type="entry name" value="Peptidase S8/S53 domain"/>
    <property type="match status" value="1"/>
</dbReference>
<keyword evidence="4 6" id="KW-0720">Serine protease</keyword>
<feature type="domain" description="Peptidase S8/S53" evidence="9">
    <location>
        <begin position="214"/>
        <end position="483"/>
    </location>
</feature>
<dbReference type="PROSITE" id="PS00137">
    <property type="entry name" value="SUBTILASE_HIS"/>
    <property type="match status" value="1"/>
</dbReference>
<feature type="active site" description="Charge relay system" evidence="5 6">
    <location>
        <position position="223"/>
    </location>
</feature>
<dbReference type="PRINTS" id="PR00723">
    <property type="entry name" value="SUBTILISIN"/>
</dbReference>
<dbReference type="InterPro" id="IPR036852">
    <property type="entry name" value="Peptidase_S8/S53_dom_sf"/>
</dbReference>